<keyword evidence="3" id="KW-1185">Reference proteome</keyword>
<evidence type="ECO:0000313" key="3">
    <source>
        <dbReference type="Proteomes" id="UP000677804"/>
    </source>
</evidence>
<proteinExistence type="predicted"/>
<dbReference type="EMBL" id="CP074405">
    <property type="protein sequence ID" value="QVI61367.1"/>
    <property type="molecule type" value="Genomic_DNA"/>
</dbReference>
<protein>
    <submittedName>
        <fullName evidence="2">Uncharacterized protein</fullName>
    </submittedName>
</protein>
<evidence type="ECO:0000313" key="2">
    <source>
        <dbReference type="EMBL" id="QVI61367.1"/>
    </source>
</evidence>
<keyword evidence="1" id="KW-0812">Transmembrane</keyword>
<keyword evidence="1" id="KW-0472">Membrane</keyword>
<feature type="transmembrane region" description="Helical" evidence="1">
    <location>
        <begin position="7"/>
        <end position="31"/>
    </location>
</feature>
<dbReference type="Proteomes" id="UP000677804">
    <property type="component" value="Chromosome"/>
</dbReference>
<sequence length="142" mass="14358">MRRLVWAWVAGTVTYVAVLVGGAVLVGVLTARSGEVVTAWPLLVVPGVVAGAVAVLVATARAVVRPPRRRGLVAVSLPALVAFGMSVASSLEAASRADVPPLVHAVDVAVPVIVLLATGGAGGLLAHVRWTPASRSSYAEVV</sequence>
<evidence type="ECO:0000256" key="1">
    <source>
        <dbReference type="SAM" id="Phobius"/>
    </source>
</evidence>
<keyword evidence="1" id="KW-1133">Transmembrane helix</keyword>
<accession>A0ABX8D5P3</accession>
<organism evidence="2 3">
    <name type="scientific">Cellulomonas wangleii</name>
    <dbReference type="NCBI Taxonomy" id="2816956"/>
    <lineage>
        <taxon>Bacteria</taxon>
        <taxon>Bacillati</taxon>
        <taxon>Actinomycetota</taxon>
        <taxon>Actinomycetes</taxon>
        <taxon>Micrococcales</taxon>
        <taxon>Cellulomonadaceae</taxon>
        <taxon>Cellulomonas</taxon>
    </lineage>
</organism>
<name>A0ABX8D5P3_9CELL</name>
<reference evidence="2 3" key="1">
    <citation type="submission" date="2021-05" db="EMBL/GenBank/DDBJ databases">
        <title>Novel species in genus Cellulomonas.</title>
        <authorList>
            <person name="Zhang G."/>
        </authorList>
    </citation>
    <scope>NUCLEOTIDE SEQUENCE [LARGE SCALE GENOMIC DNA]</scope>
    <source>
        <strain evidence="3">zg-ZUI222</strain>
    </source>
</reference>
<feature type="transmembrane region" description="Helical" evidence="1">
    <location>
        <begin position="108"/>
        <end position="128"/>
    </location>
</feature>
<feature type="transmembrane region" description="Helical" evidence="1">
    <location>
        <begin position="71"/>
        <end position="88"/>
    </location>
</feature>
<dbReference type="RefSeq" id="WP_207338971.1">
    <property type="nucleotide sequence ID" value="NZ_CP074405.1"/>
</dbReference>
<gene>
    <name evidence="2" type="ORF">KG103_12865</name>
</gene>
<feature type="transmembrane region" description="Helical" evidence="1">
    <location>
        <begin position="43"/>
        <end position="64"/>
    </location>
</feature>